<evidence type="ECO:0000256" key="6">
    <source>
        <dbReference type="ARBA" id="ARBA00023242"/>
    </source>
</evidence>
<feature type="compositionally biased region" description="Basic and acidic residues" evidence="10">
    <location>
        <begin position="54"/>
        <end position="70"/>
    </location>
</feature>
<dbReference type="SMART" id="SM00343">
    <property type="entry name" value="ZnF_C2HC"/>
    <property type="match status" value="5"/>
</dbReference>
<protein>
    <recommendedName>
        <fullName evidence="7">Zinc finger CCHC domain-containing protein 7</fullName>
    </recommendedName>
    <alternativeName>
        <fullName evidence="8">TRAMP-like complex RNA-binding factor ZCCHC7</fullName>
    </alternativeName>
</protein>
<dbReference type="PROSITE" id="PS50158">
    <property type="entry name" value="ZF_CCHC"/>
    <property type="match status" value="4"/>
</dbReference>
<evidence type="ECO:0000256" key="9">
    <source>
        <dbReference type="PROSITE-ProRule" id="PRU00047"/>
    </source>
</evidence>
<dbReference type="GO" id="GO:0071038">
    <property type="term" value="P:TRAMP-dependent tRNA surveillance pathway"/>
    <property type="evidence" value="ECO:0007669"/>
    <property type="project" value="TreeGrafter"/>
</dbReference>
<evidence type="ECO:0000313" key="12">
    <source>
        <dbReference type="EMBL" id="CAL1601455.1"/>
    </source>
</evidence>
<evidence type="ECO:0000256" key="1">
    <source>
        <dbReference type="ARBA" id="ARBA00004604"/>
    </source>
</evidence>
<dbReference type="GO" id="GO:0071035">
    <property type="term" value="P:nuclear polyadenylation-dependent rRNA catabolic process"/>
    <property type="evidence" value="ECO:0007669"/>
    <property type="project" value="TreeGrafter"/>
</dbReference>
<feature type="domain" description="CCHC-type" evidence="11">
    <location>
        <begin position="303"/>
        <end position="317"/>
    </location>
</feature>
<dbReference type="EMBL" id="OZ035825">
    <property type="protein sequence ID" value="CAL1601455.1"/>
    <property type="molecule type" value="Genomic_DNA"/>
</dbReference>
<dbReference type="GO" id="GO:0071037">
    <property type="term" value="P:nuclear polyadenylation-dependent snRNA catabolic process"/>
    <property type="evidence" value="ECO:0007669"/>
    <property type="project" value="TreeGrafter"/>
</dbReference>
<feature type="domain" description="CCHC-type" evidence="11">
    <location>
        <begin position="343"/>
        <end position="359"/>
    </location>
</feature>
<dbReference type="GO" id="GO:0008270">
    <property type="term" value="F:zinc ion binding"/>
    <property type="evidence" value="ECO:0007669"/>
    <property type="project" value="UniProtKB-KW"/>
</dbReference>
<dbReference type="GO" id="GO:0005730">
    <property type="term" value="C:nucleolus"/>
    <property type="evidence" value="ECO:0007669"/>
    <property type="project" value="UniProtKB-SubCell"/>
</dbReference>
<gene>
    <name evidence="12" type="ORF">KC01_LOCUS29421</name>
</gene>
<dbReference type="GO" id="GO:0003723">
    <property type="term" value="F:RNA binding"/>
    <property type="evidence" value="ECO:0007669"/>
    <property type="project" value="TreeGrafter"/>
</dbReference>
<dbReference type="PANTHER" id="PTHR46543:SF1">
    <property type="entry name" value="ZINC FINGER CCHC DOMAIN-CONTAINING PROTEIN 7"/>
    <property type="match status" value="1"/>
</dbReference>
<dbReference type="GO" id="GO:0071036">
    <property type="term" value="P:nuclear polyadenylation-dependent snoRNA catabolic process"/>
    <property type="evidence" value="ECO:0007669"/>
    <property type="project" value="TreeGrafter"/>
</dbReference>
<keyword evidence="6" id="KW-0539">Nucleus</keyword>
<reference evidence="12 13" key="1">
    <citation type="submission" date="2024-04" db="EMBL/GenBank/DDBJ databases">
        <authorList>
            <person name="Waldvogel A.-M."/>
            <person name="Schoenle A."/>
        </authorList>
    </citation>
    <scope>NUCLEOTIDE SEQUENCE [LARGE SCALE GENOMIC DNA]</scope>
</reference>
<feature type="domain" description="CCHC-type" evidence="11">
    <location>
        <begin position="281"/>
        <end position="296"/>
    </location>
</feature>
<dbReference type="GO" id="GO:0031499">
    <property type="term" value="C:TRAMP complex"/>
    <property type="evidence" value="ECO:0007669"/>
    <property type="project" value="TreeGrafter"/>
</dbReference>
<name>A0AAV2LMI4_KNICA</name>
<comment type="subcellular location">
    <subcellularLocation>
        <location evidence="1">Nucleus</location>
        <location evidence="1">Nucleolus</location>
    </subcellularLocation>
</comment>
<evidence type="ECO:0000256" key="8">
    <source>
        <dbReference type="ARBA" id="ARBA00043023"/>
    </source>
</evidence>
<dbReference type="Proteomes" id="UP001497482">
    <property type="component" value="Chromosome 3"/>
</dbReference>
<dbReference type="GO" id="GO:0071031">
    <property type="term" value="P:nuclear mRNA surveillance of mRNA 3'-end processing"/>
    <property type="evidence" value="ECO:0007669"/>
    <property type="project" value="TreeGrafter"/>
</dbReference>
<dbReference type="InterPro" id="IPR036875">
    <property type="entry name" value="Znf_CCHC_sf"/>
</dbReference>
<keyword evidence="13" id="KW-1185">Reference proteome</keyword>
<evidence type="ECO:0000259" key="11">
    <source>
        <dbReference type="PROSITE" id="PS50158"/>
    </source>
</evidence>
<dbReference type="Gene3D" id="4.10.60.10">
    <property type="entry name" value="Zinc finger, CCHC-type"/>
    <property type="match status" value="2"/>
</dbReference>
<evidence type="ECO:0000256" key="3">
    <source>
        <dbReference type="ARBA" id="ARBA00022737"/>
    </source>
</evidence>
<evidence type="ECO:0000256" key="4">
    <source>
        <dbReference type="ARBA" id="ARBA00022771"/>
    </source>
</evidence>
<keyword evidence="5" id="KW-0862">Zinc</keyword>
<sequence length="590" mass="66604">MYCGYQYYEQLEDDLYREEDDDSKSSDADSELEFHLYSQLHYSSNAGDVSELEDERKDIEEVSIQDDHNITTDADNLGHQTENNLTSENQAVHGEKEKTSKNKKKRDTLKSQRASAVFEEVIVIDSGSDAIILSEDDSSDSSDNTEGVCALKGRRLSKLCTSTPAHEVKRVIDATGTVTLSSSESDSEPEFQCVSDSSSLSDSDDMENWMILGPGDQEGDQSISLNLDGVAEGEPGNEELGGSWRISDKDIQAQIFNKNKGVRPFVQRVTSRYYTDKNVHCKNCTKTGHLSKNCPEPQKIPPCFLCGTVGHIVSSCPHKHCNNCGLPGHLFNGCSERPYWHKRCNRCAMTGHFFDDCPEVWRQYHLTIKAGPPVKHQRNGQGQTPYCYNCAKKGHYGHECSRQRMYNGTYPSTPLINHYDTIYDIKCRQRRIDQKTRELKKFTPHLPQSTSSPGPPRKKQRTNLDYRNHRFHSSPSFKTQLAASSHIFFSDTTDSKKHKRQKHKAVSLEKPWKPKRPVPKSKETAIVLDEADDFPRGGGQALEPSPGSNVSISATVSLEHRSWLSELESGHWTLERVFTSTFTPLNETRL</sequence>
<dbReference type="GO" id="GO:0071039">
    <property type="term" value="P:nuclear polyadenylation-dependent CUT catabolic process"/>
    <property type="evidence" value="ECO:0007669"/>
    <property type="project" value="TreeGrafter"/>
</dbReference>
<evidence type="ECO:0000256" key="5">
    <source>
        <dbReference type="ARBA" id="ARBA00022833"/>
    </source>
</evidence>
<keyword evidence="4 9" id="KW-0863">Zinc-finger</keyword>
<dbReference type="Pfam" id="PF00098">
    <property type="entry name" value="zf-CCHC"/>
    <property type="match status" value="2"/>
</dbReference>
<feature type="region of interest" description="Disordered" evidence="10">
    <location>
        <begin position="492"/>
        <end position="521"/>
    </location>
</feature>
<dbReference type="SUPFAM" id="SSF57756">
    <property type="entry name" value="Retrovirus zinc finger-like domains"/>
    <property type="match status" value="2"/>
</dbReference>
<dbReference type="InterPro" id="IPR051644">
    <property type="entry name" value="TRAMP_AT-DNA-binding"/>
</dbReference>
<feature type="region of interest" description="Disordered" evidence="10">
    <location>
        <begin position="45"/>
        <end position="110"/>
    </location>
</feature>
<dbReference type="FunFam" id="4.10.60.10:FF:000020">
    <property type="entry name" value="Zinc finger CCHC domain-containing protein 7"/>
    <property type="match status" value="1"/>
</dbReference>
<evidence type="ECO:0000313" key="13">
    <source>
        <dbReference type="Proteomes" id="UP001497482"/>
    </source>
</evidence>
<evidence type="ECO:0000256" key="2">
    <source>
        <dbReference type="ARBA" id="ARBA00022723"/>
    </source>
</evidence>
<feature type="domain" description="CCHC-type" evidence="11">
    <location>
        <begin position="387"/>
        <end position="400"/>
    </location>
</feature>
<evidence type="ECO:0000256" key="10">
    <source>
        <dbReference type="SAM" id="MobiDB-lite"/>
    </source>
</evidence>
<dbReference type="AlphaFoldDB" id="A0AAV2LMI4"/>
<evidence type="ECO:0000256" key="7">
    <source>
        <dbReference type="ARBA" id="ARBA00041190"/>
    </source>
</evidence>
<feature type="region of interest" description="Disordered" evidence="10">
    <location>
        <begin position="437"/>
        <end position="462"/>
    </location>
</feature>
<accession>A0AAV2LMI4</accession>
<keyword evidence="2" id="KW-0479">Metal-binding</keyword>
<dbReference type="PANTHER" id="PTHR46543">
    <property type="entry name" value="ZINC FINGER CCHC DOMAIN-CONTAINING PROTEIN 7"/>
    <property type="match status" value="1"/>
</dbReference>
<feature type="region of interest" description="Disordered" evidence="10">
    <location>
        <begin position="180"/>
        <end position="204"/>
    </location>
</feature>
<proteinExistence type="predicted"/>
<dbReference type="InterPro" id="IPR001878">
    <property type="entry name" value="Znf_CCHC"/>
</dbReference>
<keyword evidence="3" id="KW-0677">Repeat</keyword>
<organism evidence="12 13">
    <name type="scientific">Knipowitschia caucasica</name>
    <name type="common">Caucasian dwarf goby</name>
    <name type="synonym">Pomatoschistus caucasicus</name>
    <dbReference type="NCBI Taxonomy" id="637954"/>
    <lineage>
        <taxon>Eukaryota</taxon>
        <taxon>Metazoa</taxon>
        <taxon>Chordata</taxon>
        <taxon>Craniata</taxon>
        <taxon>Vertebrata</taxon>
        <taxon>Euteleostomi</taxon>
        <taxon>Actinopterygii</taxon>
        <taxon>Neopterygii</taxon>
        <taxon>Teleostei</taxon>
        <taxon>Neoteleostei</taxon>
        <taxon>Acanthomorphata</taxon>
        <taxon>Gobiaria</taxon>
        <taxon>Gobiiformes</taxon>
        <taxon>Gobioidei</taxon>
        <taxon>Gobiidae</taxon>
        <taxon>Gobiinae</taxon>
        <taxon>Knipowitschia</taxon>
    </lineage>
</organism>
<feature type="compositionally biased region" description="Basic residues" evidence="10">
    <location>
        <begin position="496"/>
        <end position="505"/>
    </location>
</feature>
<feature type="compositionally biased region" description="Polar residues" evidence="10">
    <location>
        <begin position="71"/>
        <end position="90"/>
    </location>
</feature>